<keyword evidence="3" id="KW-0862">Zinc</keyword>
<evidence type="ECO:0000256" key="1">
    <source>
        <dbReference type="ARBA" id="ARBA00022723"/>
    </source>
</evidence>
<evidence type="ECO:0000256" key="5">
    <source>
        <dbReference type="SAM" id="MobiDB-lite"/>
    </source>
</evidence>
<evidence type="ECO:0000313" key="7">
    <source>
        <dbReference type="EMBL" id="KYQ49120.1"/>
    </source>
</evidence>
<keyword evidence="1" id="KW-0479">Metal-binding</keyword>
<reference evidence="7 8" key="1">
    <citation type="submission" date="2015-09" db="EMBL/GenBank/DDBJ databases">
        <title>Trachymyrmex zeteki WGS genome.</title>
        <authorList>
            <person name="Nygaard S."/>
            <person name="Hu H."/>
            <person name="Boomsma J."/>
            <person name="Zhang G."/>
        </authorList>
    </citation>
    <scope>NUCLEOTIDE SEQUENCE [LARGE SCALE GENOMIC DNA]</scope>
    <source>
        <strain evidence="7">Tzet28-1</strain>
        <tissue evidence="7">Whole body</tissue>
    </source>
</reference>
<feature type="domain" description="BED-type" evidence="6">
    <location>
        <begin position="80"/>
        <end position="118"/>
    </location>
</feature>
<feature type="region of interest" description="Disordered" evidence="5">
    <location>
        <begin position="1"/>
        <end position="28"/>
    </location>
</feature>
<evidence type="ECO:0000259" key="6">
    <source>
        <dbReference type="PROSITE" id="PS50808"/>
    </source>
</evidence>
<protein>
    <recommendedName>
        <fullName evidence="6">BED-type domain-containing protein</fullName>
    </recommendedName>
</protein>
<dbReference type="Pfam" id="PF02892">
    <property type="entry name" value="zf-BED"/>
    <property type="match status" value="1"/>
</dbReference>
<keyword evidence="8" id="KW-1185">Reference proteome</keyword>
<feature type="compositionally biased region" description="Polar residues" evidence="5">
    <location>
        <begin position="11"/>
        <end position="23"/>
    </location>
</feature>
<gene>
    <name evidence="7" type="ORF">ALC60_11819</name>
</gene>
<dbReference type="GO" id="GO:0008270">
    <property type="term" value="F:zinc ion binding"/>
    <property type="evidence" value="ECO:0007669"/>
    <property type="project" value="UniProtKB-KW"/>
</dbReference>
<dbReference type="InterPro" id="IPR003656">
    <property type="entry name" value="Znf_BED"/>
</dbReference>
<dbReference type="Proteomes" id="UP000075809">
    <property type="component" value="Unassembled WGS sequence"/>
</dbReference>
<dbReference type="AlphaFoldDB" id="A0A151WMS4"/>
<dbReference type="EMBL" id="KQ982935">
    <property type="protein sequence ID" value="KYQ49120.1"/>
    <property type="molecule type" value="Genomic_DNA"/>
</dbReference>
<evidence type="ECO:0000256" key="3">
    <source>
        <dbReference type="ARBA" id="ARBA00022833"/>
    </source>
</evidence>
<keyword evidence="2 4" id="KW-0863">Zinc-finger</keyword>
<evidence type="ECO:0000256" key="4">
    <source>
        <dbReference type="PROSITE-ProRule" id="PRU00027"/>
    </source>
</evidence>
<dbReference type="GO" id="GO:0003677">
    <property type="term" value="F:DNA binding"/>
    <property type="evidence" value="ECO:0007669"/>
    <property type="project" value="InterPro"/>
</dbReference>
<proteinExistence type="predicted"/>
<accession>A0A151WMS4</accession>
<dbReference type="STRING" id="64791.A0A151WMS4"/>
<organism evidence="7 8">
    <name type="scientific">Mycetomoellerius zeteki</name>
    <dbReference type="NCBI Taxonomy" id="64791"/>
    <lineage>
        <taxon>Eukaryota</taxon>
        <taxon>Metazoa</taxon>
        <taxon>Ecdysozoa</taxon>
        <taxon>Arthropoda</taxon>
        <taxon>Hexapoda</taxon>
        <taxon>Insecta</taxon>
        <taxon>Pterygota</taxon>
        <taxon>Neoptera</taxon>
        <taxon>Endopterygota</taxon>
        <taxon>Hymenoptera</taxon>
        <taxon>Apocrita</taxon>
        <taxon>Aculeata</taxon>
        <taxon>Formicoidea</taxon>
        <taxon>Formicidae</taxon>
        <taxon>Myrmicinae</taxon>
        <taxon>Mycetomoellerius</taxon>
    </lineage>
</organism>
<evidence type="ECO:0000313" key="8">
    <source>
        <dbReference type="Proteomes" id="UP000075809"/>
    </source>
</evidence>
<name>A0A151WMS4_9HYME</name>
<sequence>MHLKRNHEMSGPTSDNVIDNGNNSDDDMDANKDVEARCIHCNGKFIVYVNKLKTLHKHLVEVHADKLTEEEKKEVKLYWAWDYFTLKDCTIAMCNICQATIRCKQISSLKNHLSRIHK</sequence>
<dbReference type="PROSITE" id="PS50808">
    <property type="entry name" value="ZF_BED"/>
    <property type="match status" value="1"/>
</dbReference>
<evidence type="ECO:0000256" key="2">
    <source>
        <dbReference type="ARBA" id="ARBA00022771"/>
    </source>
</evidence>